<evidence type="ECO:0000313" key="1">
    <source>
        <dbReference type="EMBL" id="GBF81838.1"/>
    </source>
</evidence>
<keyword evidence="2" id="KW-1185">Reference proteome</keyword>
<comment type="caution">
    <text evidence="1">The sequence shown here is derived from an EMBL/GenBank/DDBJ whole genome shotgun (WGS) entry which is preliminary data.</text>
</comment>
<dbReference type="AlphaFoldDB" id="A0A401IKS0"/>
<name>A0A401IKS0_APHSA</name>
<organism evidence="1 2">
    <name type="scientific">Aphanothece sacrum FPU1</name>
    <dbReference type="NCBI Taxonomy" id="1920663"/>
    <lineage>
        <taxon>Bacteria</taxon>
        <taxon>Bacillati</taxon>
        <taxon>Cyanobacteriota</taxon>
        <taxon>Cyanophyceae</taxon>
        <taxon>Oscillatoriophycideae</taxon>
        <taxon>Chroococcales</taxon>
        <taxon>Aphanothecaceae</taxon>
        <taxon>Aphanothece</taxon>
    </lineage>
</organism>
<sequence>MGYGADRKTRLEFTNYDPRLTQPTIYKILLSPQVRETKVKKESILRILMTRERFEYLWEGIDESLYFLNNIGNKEDKTDRIS</sequence>
<dbReference type="GO" id="GO:0008233">
    <property type="term" value="F:peptidase activity"/>
    <property type="evidence" value="ECO:0007669"/>
    <property type="project" value="UniProtKB-KW"/>
</dbReference>
<proteinExistence type="predicted"/>
<accession>A0A401IKS0</accession>
<keyword evidence="1" id="KW-0378">Hydrolase</keyword>
<protein>
    <submittedName>
        <fullName evidence="1">ATP-dependent Clp protease proteolytic subunit</fullName>
    </submittedName>
</protein>
<reference evidence="2" key="1">
    <citation type="submission" date="2017-05" db="EMBL/GenBank/DDBJ databases">
        <title>Physiological properties and genetic analysis related to exopolysaccharide production of fresh-water unicellular cyanobacterium Aphanothece sacrum, Suizenji Nori, that has been cultured as a food source in Japan.</title>
        <authorList>
            <person name="Kanesaki Y."/>
            <person name="Yoshikawa S."/>
            <person name="Ohki K."/>
        </authorList>
    </citation>
    <scope>NUCLEOTIDE SEQUENCE [LARGE SCALE GENOMIC DNA]</scope>
    <source>
        <strain evidence="2">FPU1</strain>
    </source>
</reference>
<dbReference type="EMBL" id="BDQK01000014">
    <property type="protein sequence ID" value="GBF81838.1"/>
    <property type="molecule type" value="Genomic_DNA"/>
</dbReference>
<evidence type="ECO:0000313" key="2">
    <source>
        <dbReference type="Proteomes" id="UP000287247"/>
    </source>
</evidence>
<dbReference type="GO" id="GO:0006508">
    <property type="term" value="P:proteolysis"/>
    <property type="evidence" value="ECO:0007669"/>
    <property type="project" value="UniProtKB-KW"/>
</dbReference>
<keyword evidence="1" id="KW-0645">Protease</keyword>
<dbReference type="Proteomes" id="UP000287247">
    <property type="component" value="Unassembled WGS sequence"/>
</dbReference>
<gene>
    <name evidence="1" type="ORF">AsFPU1_3259</name>
</gene>